<evidence type="ECO:0000313" key="1">
    <source>
        <dbReference type="EMBL" id="KAK7035108.1"/>
    </source>
</evidence>
<comment type="caution">
    <text evidence="1">The sequence shown here is derived from an EMBL/GenBank/DDBJ whole genome shotgun (WGS) entry which is preliminary data.</text>
</comment>
<name>A0AAW0C8A0_9AGAR</name>
<evidence type="ECO:0000313" key="2">
    <source>
        <dbReference type="Proteomes" id="UP001362999"/>
    </source>
</evidence>
<gene>
    <name evidence="1" type="ORF">R3P38DRAFT_2518783</name>
</gene>
<organism evidence="1 2">
    <name type="scientific">Favolaschia claudopus</name>
    <dbReference type="NCBI Taxonomy" id="2862362"/>
    <lineage>
        <taxon>Eukaryota</taxon>
        <taxon>Fungi</taxon>
        <taxon>Dikarya</taxon>
        <taxon>Basidiomycota</taxon>
        <taxon>Agaricomycotina</taxon>
        <taxon>Agaricomycetes</taxon>
        <taxon>Agaricomycetidae</taxon>
        <taxon>Agaricales</taxon>
        <taxon>Marasmiineae</taxon>
        <taxon>Mycenaceae</taxon>
        <taxon>Favolaschia</taxon>
    </lineage>
</organism>
<reference evidence="1 2" key="1">
    <citation type="journal article" date="2024" name="J Genomics">
        <title>Draft genome sequencing and assembly of Favolaschia claudopus CIRM-BRFM 2984 isolated from oak limbs.</title>
        <authorList>
            <person name="Navarro D."/>
            <person name="Drula E."/>
            <person name="Chaduli D."/>
            <person name="Cazenave R."/>
            <person name="Ahrendt S."/>
            <person name="Wang J."/>
            <person name="Lipzen A."/>
            <person name="Daum C."/>
            <person name="Barry K."/>
            <person name="Grigoriev I.V."/>
            <person name="Favel A."/>
            <person name="Rosso M.N."/>
            <person name="Martin F."/>
        </authorList>
    </citation>
    <scope>NUCLEOTIDE SEQUENCE [LARGE SCALE GENOMIC DNA]</scope>
    <source>
        <strain evidence="1 2">CIRM-BRFM 2984</strain>
    </source>
</reference>
<dbReference type="AlphaFoldDB" id="A0AAW0C8A0"/>
<keyword evidence="2" id="KW-1185">Reference proteome</keyword>
<feature type="non-terminal residue" evidence="1">
    <location>
        <position position="1"/>
    </location>
</feature>
<sequence length="248" mass="27936">RLTYRSKRRAKLVAAGSAPVETVNLVNELQNIGSHHLPSLLPIFFSLLDPSQIFEILAQLDTADPSTAYSVLAPLISQVLACLRGIEVLGVKQAIVKPALPPLWARTLPWIQFFDEYYEHLLDLGIEFEKLTLGVLYGLLTSLLRIFRDNEKLDQVIDASLNLLVLVGKGWRYLLEDVEDSEEGLSNVSHFFACWFLRRKKWSTREFDNLIHGAGGTRMAVASLVLQHFNHLLSPPKPQKPNDMVVPV</sequence>
<protein>
    <submittedName>
        <fullName evidence="1">Uncharacterized protein</fullName>
    </submittedName>
</protein>
<accession>A0AAW0C8A0</accession>
<dbReference type="EMBL" id="JAWWNJ010000020">
    <property type="protein sequence ID" value="KAK7035108.1"/>
    <property type="molecule type" value="Genomic_DNA"/>
</dbReference>
<proteinExistence type="predicted"/>
<dbReference type="Proteomes" id="UP001362999">
    <property type="component" value="Unassembled WGS sequence"/>
</dbReference>